<gene>
    <name evidence="1" type="ORF">Tci_036808</name>
</gene>
<comment type="caution">
    <text evidence="1">The sequence shown here is derived from an EMBL/GenBank/DDBJ whole genome shotgun (WGS) entry which is preliminary data.</text>
</comment>
<organism evidence="1">
    <name type="scientific">Tanacetum cinerariifolium</name>
    <name type="common">Dalmatian daisy</name>
    <name type="synonym">Chrysanthemum cinerariifolium</name>
    <dbReference type="NCBI Taxonomy" id="118510"/>
    <lineage>
        <taxon>Eukaryota</taxon>
        <taxon>Viridiplantae</taxon>
        <taxon>Streptophyta</taxon>
        <taxon>Embryophyta</taxon>
        <taxon>Tracheophyta</taxon>
        <taxon>Spermatophyta</taxon>
        <taxon>Magnoliopsida</taxon>
        <taxon>eudicotyledons</taxon>
        <taxon>Gunneridae</taxon>
        <taxon>Pentapetalae</taxon>
        <taxon>asterids</taxon>
        <taxon>campanulids</taxon>
        <taxon>Asterales</taxon>
        <taxon>Asteraceae</taxon>
        <taxon>Asteroideae</taxon>
        <taxon>Anthemideae</taxon>
        <taxon>Anthemidinae</taxon>
        <taxon>Tanacetum</taxon>
    </lineage>
</organism>
<dbReference type="AlphaFoldDB" id="A0A6L2LU54"/>
<evidence type="ECO:0000313" key="1">
    <source>
        <dbReference type="EMBL" id="GEU64830.1"/>
    </source>
</evidence>
<dbReference type="EMBL" id="BKCJ010005086">
    <property type="protein sequence ID" value="GEU64830.1"/>
    <property type="molecule type" value="Genomic_DNA"/>
</dbReference>
<reference evidence="1" key="1">
    <citation type="journal article" date="2019" name="Sci. Rep.">
        <title>Draft genome of Tanacetum cinerariifolium, the natural source of mosquito coil.</title>
        <authorList>
            <person name="Yamashiro T."/>
            <person name="Shiraishi A."/>
            <person name="Satake H."/>
            <person name="Nakayama K."/>
        </authorList>
    </citation>
    <scope>NUCLEOTIDE SEQUENCE</scope>
</reference>
<sequence length="187" mass="21316">MKKSVLDIKVMNQPMARNSSDGAWFNNWTYFVDKVLFIGVAVYAPRMAELMVSLTKAKCNGMTFCGRSSHKGGKTRKTNECYLAWIHEKYNHRSNAHIDEETLRETLKEQTKDEKAREEKIRQKQADDDEYFMEFGAWVSATNYVNAFGGTVTGCLEDNDNFLKKGKLEQVVAIVKSCSLNAFGDLM</sequence>
<name>A0A6L2LU54_TANCI</name>
<proteinExistence type="predicted"/>
<protein>
    <submittedName>
        <fullName evidence="1">Uncharacterized protein</fullName>
    </submittedName>
</protein>
<accession>A0A6L2LU54</accession>